<dbReference type="Pfam" id="PF09397">
    <property type="entry name" value="FtsK_gamma"/>
    <property type="match status" value="1"/>
</dbReference>
<dbReference type="Pfam" id="PF17854">
    <property type="entry name" value="FtsK_alpha"/>
    <property type="match status" value="1"/>
</dbReference>
<dbReference type="PANTHER" id="PTHR22683:SF41">
    <property type="entry name" value="DNA TRANSLOCASE FTSK"/>
    <property type="match status" value="1"/>
</dbReference>
<keyword evidence="12" id="KW-0131">Cell cycle</keyword>
<dbReference type="InterPro" id="IPR018541">
    <property type="entry name" value="Ftsk_gamma"/>
</dbReference>
<evidence type="ECO:0000256" key="14">
    <source>
        <dbReference type="SAM" id="MobiDB-lite"/>
    </source>
</evidence>
<feature type="domain" description="FtsK" evidence="16">
    <location>
        <begin position="407"/>
        <end position="594"/>
    </location>
</feature>
<keyword evidence="5 15" id="KW-0812">Transmembrane</keyword>
<evidence type="ECO:0000256" key="15">
    <source>
        <dbReference type="SAM" id="Phobius"/>
    </source>
</evidence>
<keyword evidence="11 15" id="KW-0472">Membrane</keyword>
<dbReference type="Gene3D" id="3.40.50.300">
    <property type="entry name" value="P-loop containing nucleotide triphosphate hydrolases"/>
    <property type="match status" value="1"/>
</dbReference>
<dbReference type="GO" id="GO:0005524">
    <property type="term" value="F:ATP binding"/>
    <property type="evidence" value="ECO:0007669"/>
    <property type="project" value="UniProtKB-UniRule"/>
</dbReference>
<dbReference type="Gene3D" id="3.30.980.40">
    <property type="match status" value="1"/>
</dbReference>
<evidence type="ECO:0000256" key="9">
    <source>
        <dbReference type="ARBA" id="ARBA00022989"/>
    </source>
</evidence>
<evidence type="ECO:0000256" key="5">
    <source>
        <dbReference type="ARBA" id="ARBA00022692"/>
    </source>
</evidence>
<evidence type="ECO:0000259" key="16">
    <source>
        <dbReference type="PROSITE" id="PS50901"/>
    </source>
</evidence>
<dbReference type="SUPFAM" id="SSF46785">
    <property type="entry name" value="Winged helix' DNA-binding domain"/>
    <property type="match status" value="1"/>
</dbReference>
<sequence>MVRRRRKSNPLDYVRLPKVDLDPEMKRGIFIILLLAFGAISLLSLFGLAEGLGSYLEKGIIFLFGWAKWFFPLTLLAIGFLIYNRSKDWVRGANFLGLFIFVIFFSALLHTFIGQDNWQAAVTEGAGGGYIGYSLVTIFYKIMGFWAGLIVIVGLLFIAIMLMFNATLESIIGRDSWFFKLLYSVNYIFNKIFGSGRENEALAEKFKEEEAAAGGPEDEEFDEPETDDDGESAAPAAEELGQSGFHKHKIKAESGEARSEEAKGQPGGWRPTHVRIDLPLDLLNAKIGRPTSGDIKNNMLVIQRTLDNFGIPTEMGEVNVGPTVTQYTLRPAEGIKLTRITALSNDLALSLAAHPIRIEAPIPGRSLVGVEVPNQTKAIVGLREVLAGEIYKNRKINTLIALGKDVAGKVWLDDLAKMPHLLVAGATNSGKSVCLNAIIVSLLYQNSPDDLRFIMVDPKRVELPVYNGVPHLLTPVITEVGKTINALKWCLNEMDRRFETLARTGRRNIMSFNQDGRDKMPVIVFVIDELADLMVAAGREVEASIIRLAQMARAVGIHLILATQRPSVDVITGLIKANMPARIAFSVASGIDSRTILDSLGAEKLLGRGDMLFTTAEISKPKRLQGAFVSENEIKRIVNYIKDRGGEARYIEGITNRQKVHGIAGVGLSDNVEDEDELLEEAKELIINSGKASASYLQRRLSIGYARAARLLDLLEESGVIGPGAGSRPREVLITRQQYDNMINQGAAGAPLHKQTEAVAPDEYLPEEEKGEGEEDETEVEIEETDMEEAEELKDDKPSDKNAASESENSGQPRTKSVSLSDEDDGGKYFSR</sequence>
<evidence type="ECO:0000256" key="4">
    <source>
        <dbReference type="ARBA" id="ARBA00022618"/>
    </source>
</evidence>
<evidence type="ECO:0000256" key="6">
    <source>
        <dbReference type="ARBA" id="ARBA00022741"/>
    </source>
</evidence>
<evidence type="ECO:0000256" key="8">
    <source>
        <dbReference type="ARBA" id="ARBA00022840"/>
    </source>
</evidence>
<comment type="similarity">
    <text evidence="2">Belongs to the FtsK/SpoIIIE/SftA family.</text>
</comment>
<dbReference type="STRING" id="1797989.A3H66_00455"/>
<dbReference type="Pfam" id="PF13491">
    <property type="entry name" value="FtsK_4TM"/>
    <property type="match status" value="1"/>
</dbReference>
<dbReference type="InterPro" id="IPR027417">
    <property type="entry name" value="P-loop_NTPase"/>
</dbReference>
<evidence type="ECO:0000256" key="1">
    <source>
        <dbReference type="ARBA" id="ARBA00004651"/>
    </source>
</evidence>
<feature type="region of interest" description="Disordered" evidence="14">
    <location>
        <begin position="762"/>
        <end position="832"/>
    </location>
</feature>
<feature type="transmembrane region" description="Helical" evidence="15">
    <location>
        <begin position="95"/>
        <end position="113"/>
    </location>
</feature>
<dbReference type="Pfam" id="PF01580">
    <property type="entry name" value="FtsK_SpoIIIE"/>
    <property type="match status" value="1"/>
</dbReference>
<keyword evidence="6 13" id="KW-0547">Nucleotide-binding</keyword>
<keyword evidence="8 13" id="KW-0067">ATP-binding</keyword>
<feature type="region of interest" description="Disordered" evidence="14">
    <location>
        <begin position="208"/>
        <end position="234"/>
    </location>
</feature>
<dbReference type="InterPro" id="IPR050206">
    <property type="entry name" value="FtsK/SpoIIIE/SftA"/>
</dbReference>
<evidence type="ECO:0000256" key="13">
    <source>
        <dbReference type="PROSITE-ProRule" id="PRU00289"/>
    </source>
</evidence>
<dbReference type="EMBL" id="MFFW01000013">
    <property type="protein sequence ID" value="OGF24502.1"/>
    <property type="molecule type" value="Genomic_DNA"/>
</dbReference>
<reference evidence="17 18" key="1">
    <citation type="journal article" date="2016" name="Nat. Commun.">
        <title>Thousands of microbial genomes shed light on interconnected biogeochemical processes in an aquifer system.</title>
        <authorList>
            <person name="Anantharaman K."/>
            <person name="Brown C.T."/>
            <person name="Hug L.A."/>
            <person name="Sharon I."/>
            <person name="Castelle C.J."/>
            <person name="Probst A.J."/>
            <person name="Thomas B.C."/>
            <person name="Singh A."/>
            <person name="Wilkins M.J."/>
            <person name="Karaoz U."/>
            <person name="Brodie E.L."/>
            <person name="Williams K.H."/>
            <person name="Hubbard S.S."/>
            <person name="Banfield J.F."/>
        </authorList>
    </citation>
    <scope>NUCLEOTIDE SEQUENCE [LARGE SCALE GENOMIC DNA]</scope>
</reference>
<evidence type="ECO:0000313" key="18">
    <source>
        <dbReference type="Proteomes" id="UP000178783"/>
    </source>
</evidence>
<feature type="compositionally biased region" description="Acidic residues" evidence="14">
    <location>
        <begin position="216"/>
        <end position="231"/>
    </location>
</feature>
<evidence type="ECO:0000256" key="7">
    <source>
        <dbReference type="ARBA" id="ARBA00022829"/>
    </source>
</evidence>
<feature type="binding site" evidence="13">
    <location>
        <begin position="425"/>
        <end position="432"/>
    </location>
    <ligand>
        <name>ATP</name>
        <dbReference type="ChEBI" id="CHEBI:30616"/>
    </ligand>
</feature>
<keyword evidence="9 15" id="KW-1133">Transmembrane helix</keyword>
<feature type="compositionally biased region" description="Acidic residues" evidence="14">
    <location>
        <begin position="764"/>
        <end position="793"/>
    </location>
</feature>
<dbReference type="GO" id="GO:0003677">
    <property type="term" value="F:DNA binding"/>
    <property type="evidence" value="ECO:0007669"/>
    <property type="project" value="UniProtKB-KW"/>
</dbReference>
<dbReference type="Gene3D" id="1.10.10.10">
    <property type="entry name" value="Winged helix-like DNA-binding domain superfamily/Winged helix DNA-binding domain"/>
    <property type="match status" value="1"/>
</dbReference>
<feature type="transmembrane region" description="Helical" evidence="15">
    <location>
        <begin position="60"/>
        <end position="83"/>
    </location>
</feature>
<dbReference type="InterPro" id="IPR041027">
    <property type="entry name" value="FtsK_alpha"/>
</dbReference>
<dbReference type="PANTHER" id="PTHR22683">
    <property type="entry name" value="SPORULATION PROTEIN RELATED"/>
    <property type="match status" value="1"/>
</dbReference>
<evidence type="ECO:0000256" key="3">
    <source>
        <dbReference type="ARBA" id="ARBA00022475"/>
    </source>
</evidence>
<dbReference type="PROSITE" id="PS50901">
    <property type="entry name" value="FTSK"/>
    <property type="match status" value="1"/>
</dbReference>
<dbReference type="SMART" id="SM00843">
    <property type="entry name" value="Ftsk_gamma"/>
    <property type="match status" value="1"/>
</dbReference>
<dbReference type="InterPro" id="IPR002543">
    <property type="entry name" value="FtsK_dom"/>
</dbReference>
<dbReference type="Proteomes" id="UP000178783">
    <property type="component" value="Unassembled WGS sequence"/>
</dbReference>
<organism evidence="17 18">
    <name type="scientific">Candidatus Falkowbacteria bacterium RIFCSPLOWO2_02_FULL_45_21</name>
    <dbReference type="NCBI Taxonomy" id="1797989"/>
    <lineage>
        <taxon>Bacteria</taxon>
        <taxon>Candidatus Falkowiibacteriota</taxon>
    </lineage>
</organism>
<dbReference type="GO" id="GO:0007059">
    <property type="term" value="P:chromosome segregation"/>
    <property type="evidence" value="ECO:0007669"/>
    <property type="project" value="UniProtKB-KW"/>
</dbReference>
<accession>A0A1F5SD73</accession>
<evidence type="ECO:0000313" key="17">
    <source>
        <dbReference type="EMBL" id="OGF24502.1"/>
    </source>
</evidence>
<feature type="compositionally biased region" description="Basic and acidic residues" evidence="14">
    <location>
        <begin position="251"/>
        <end position="263"/>
    </location>
</feature>
<feature type="transmembrane region" description="Helical" evidence="15">
    <location>
        <begin position="143"/>
        <end position="164"/>
    </location>
</feature>
<dbReference type="AlphaFoldDB" id="A0A1F5SD73"/>
<evidence type="ECO:0000256" key="2">
    <source>
        <dbReference type="ARBA" id="ARBA00006474"/>
    </source>
</evidence>
<protein>
    <recommendedName>
        <fullName evidence="16">FtsK domain-containing protein</fullName>
    </recommendedName>
</protein>
<comment type="subcellular location">
    <subcellularLocation>
        <location evidence="1">Cell membrane</location>
        <topology evidence="1">Multi-pass membrane protein</topology>
    </subcellularLocation>
</comment>
<evidence type="ECO:0000256" key="11">
    <source>
        <dbReference type="ARBA" id="ARBA00023136"/>
    </source>
</evidence>
<keyword evidence="4" id="KW-0132">Cell division</keyword>
<evidence type="ECO:0000256" key="10">
    <source>
        <dbReference type="ARBA" id="ARBA00023125"/>
    </source>
</evidence>
<dbReference type="GO" id="GO:0051301">
    <property type="term" value="P:cell division"/>
    <property type="evidence" value="ECO:0007669"/>
    <property type="project" value="UniProtKB-KW"/>
</dbReference>
<dbReference type="InterPro" id="IPR025199">
    <property type="entry name" value="FtsK_4TM"/>
</dbReference>
<feature type="region of interest" description="Disordered" evidence="14">
    <location>
        <begin position="251"/>
        <end position="271"/>
    </location>
</feature>
<dbReference type="GO" id="GO:0005886">
    <property type="term" value="C:plasma membrane"/>
    <property type="evidence" value="ECO:0007669"/>
    <property type="project" value="UniProtKB-SubCell"/>
</dbReference>
<dbReference type="InterPro" id="IPR036390">
    <property type="entry name" value="WH_DNA-bd_sf"/>
</dbReference>
<dbReference type="SUPFAM" id="SSF52540">
    <property type="entry name" value="P-loop containing nucleoside triphosphate hydrolases"/>
    <property type="match status" value="1"/>
</dbReference>
<keyword evidence="7" id="KW-0159">Chromosome partition</keyword>
<evidence type="ECO:0000256" key="12">
    <source>
        <dbReference type="ARBA" id="ARBA00023306"/>
    </source>
</evidence>
<proteinExistence type="inferred from homology"/>
<name>A0A1F5SD73_9BACT</name>
<keyword evidence="10" id="KW-0238">DNA-binding</keyword>
<dbReference type="InterPro" id="IPR036388">
    <property type="entry name" value="WH-like_DNA-bd_sf"/>
</dbReference>
<feature type="compositionally biased region" description="Polar residues" evidence="14">
    <location>
        <begin position="802"/>
        <end position="820"/>
    </location>
</feature>
<comment type="caution">
    <text evidence="17">The sequence shown here is derived from an EMBL/GenBank/DDBJ whole genome shotgun (WGS) entry which is preliminary data.</text>
</comment>
<gene>
    <name evidence="17" type="ORF">A3H66_00455</name>
</gene>
<keyword evidence="3" id="KW-1003">Cell membrane</keyword>
<feature type="transmembrane region" description="Helical" evidence="15">
    <location>
        <begin position="28"/>
        <end position="48"/>
    </location>
</feature>
<dbReference type="CDD" id="cd01127">
    <property type="entry name" value="TrwB_TraG_TraD_VirD4"/>
    <property type="match status" value="1"/>
</dbReference>